<keyword evidence="2" id="KW-1133">Transmembrane helix</keyword>
<keyword evidence="2" id="KW-0812">Transmembrane</keyword>
<keyword evidence="2" id="KW-0472">Membrane</keyword>
<feature type="compositionally biased region" description="Polar residues" evidence="1">
    <location>
        <begin position="77"/>
        <end position="87"/>
    </location>
</feature>
<evidence type="ECO:0000313" key="3">
    <source>
        <dbReference type="EMBL" id="KAJ7380891.1"/>
    </source>
</evidence>
<keyword evidence="4" id="KW-1185">Reference proteome</keyword>
<gene>
    <name evidence="3" type="ORF">OS493_004474</name>
</gene>
<comment type="caution">
    <text evidence="3">The sequence shown here is derived from an EMBL/GenBank/DDBJ whole genome shotgun (WGS) entry which is preliminary data.</text>
</comment>
<reference evidence="3" key="1">
    <citation type="submission" date="2023-01" db="EMBL/GenBank/DDBJ databases">
        <title>Genome assembly of the deep-sea coral Lophelia pertusa.</title>
        <authorList>
            <person name="Herrera S."/>
            <person name="Cordes E."/>
        </authorList>
    </citation>
    <scope>NUCLEOTIDE SEQUENCE</scope>
    <source>
        <strain evidence="3">USNM1676648</strain>
        <tissue evidence="3">Polyp</tissue>
    </source>
</reference>
<sequence length="103" mass="11400">MTEKWFRSRSVCSAETQAAQEAAEEGGDQMNFSDLAGVFYTLAVGVAAGMVVLFLELIYASYKDTRSKDAQAPKSVLRSSLAKTESNQGKDSRSLQRRRSQQR</sequence>
<dbReference type="AlphaFoldDB" id="A0A9X0CZ69"/>
<accession>A0A9X0CZ69</accession>
<evidence type="ECO:0000313" key="4">
    <source>
        <dbReference type="Proteomes" id="UP001163046"/>
    </source>
</evidence>
<protein>
    <submittedName>
        <fullName evidence="3">Uncharacterized protein</fullName>
    </submittedName>
</protein>
<organism evidence="3 4">
    <name type="scientific">Desmophyllum pertusum</name>
    <dbReference type="NCBI Taxonomy" id="174260"/>
    <lineage>
        <taxon>Eukaryota</taxon>
        <taxon>Metazoa</taxon>
        <taxon>Cnidaria</taxon>
        <taxon>Anthozoa</taxon>
        <taxon>Hexacorallia</taxon>
        <taxon>Scleractinia</taxon>
        <taxon>Caryophylliina</taxon>
        <taxon>Caryophylliidae</taxon>
        <taxon>Desmophyllum</taxon>
    </lineage>
</organism>
<feature type="region of interest" description="Disordered" evidence="1">
    <location>
        <begin position="65"/>
        <end position="103"/>
    </location>
</feature>
<evidence type="ECO:0000256" key="2">
    <source>
        <dbReference type="SAM" id="Phobius"/>
    </source>
</evidence>
<evidence type="ECO:0000256" key="1">
    <source>
        <dbReference type="SAM" id="MobiDB-lite"/>
    </source>
</evidence>
<feature type="transmembrane region" description="Helical" evidence="2">
    <location>
        <begin position="38"/>
        <end position="59"/>
    </location>
</feature>
<proteinExistence type="predicted"/>
<dbReference type="EMBL" id="MU826351">
    <property type="protein sequence ID" value="KAJ7380891.1"/>
    <property type="molecule type" value="Genomic_DNA"/>
</dbReference>
<dbReference type="Proteomes" id="UP001163046">
    <property type="component" value="Unassembled WGS sequence"/>
</dbReference>
<name>A0A9X0CZ69_9CNID</name>